<dbReference type="PANTHER" id="PTHR48043">
    <property type="entry name" value="EG:EG0003.4 PROTEIN-RELATED"/>
    <property type="match status" value="1"/>
</dbReference>
<dbReference type="CDD" id="cd03784">
    <property type="entry name" value="GT1_Gtf-like"/>
    <property type="match status" value="1"/>
</dbReference>
<dbReference type="EC" id="2.4.1.17" evidence="5"/>
<evidence type="ECO:0000256" key="3">
    <source>
        <dbReference type="ARBA" id="ARBA00022679"/>
    </source>
</evidence>
<dbReference type="KEGG" id="nvi:100121977"/>
<dbReference type="SMR" id="A0A7M7H964"/>
<dbReference type="Gene3D" id="3.40.50.2000">
    <property type="entry name" value="Glycogen Phosphorylase B"/>
    <property type="match status" value="1"/>
</dbReference>
<evidence type="ECO:0000313" key="7">
    <source>
        <dbReference type="Proteomes" id="UP000002358"/>
    </source>
</evidence>
<keyword evidence="5" id="KW-1133">Transmembrane helix</keyword>
<evidence type="ECO:0000313" key="6">
    <source>
        <dbReference type="EnsemblMetazoa" id="XP_008204964"/>
    </source>
</evidence>
<dbReference type="RefSeq" id="XP_008204964.1">
    <property type="nucleotide sequence ID" value="XM_008206742.3"/>
</dbReference>
<dbReference type="GeneID" id="100121977"/>
<proteinExistence type="inferred from homology"/>
<reference evidence="6" key="1">
    <citation type="submission" date="2021-01" db="UniProtKB">
        <authorList>
            <consortium name="EnsemblMetazoa"/>
        </authorList>
    </citation>
    <scope>IDENTIFICATION</scope>
</reference>
<dbReference type="PANTHER" id="PTHR48043:SF114">
    <property type="entry name" value="IP04436P-RELATED"/>
    <property type="match status" value="1"/>
</dbReference>
<dbReference type="GO" id="GO:0016020">
    <property type="term" value="C:membrane"/>
    <property type="evidence" value="ECO:0007669"/>
    <property type="project" value="UniProtKB-SubCell"/>
</dbReference>
<dbReference type="OrthoDB" id="5835829at2759"/>
<feature type="signal peptide" evidence="5">
    <location>
        <begin position="1"/>
        <end position="19"/>
    </location>
</feature>
<dbReference type="PROSITE" id="PS00375">
    <property type="entry name" value="UDPGT"/>
    <property type="match status" value="1"/>
</dbReference>
<dbReference type="SUPFAM" id="SSF53756">
    <property type="entry name" value="UDP-Glycosyltransferase/glycogen phosphorylase"/>
    <property type="match status" value="1"/>
</dbReference>
<keyword evidence="5" id="KW-0472">Membrane</keyword>
<evidence type="ECO:0000256" key="5">
    <source>
        <dbReference type="RuleBase" id="RU362059"/>
    </source>
</evidence>
<keyword evidence="3 4" id="KW-0808">Transferase</keyword>
<comment type="catalytic activity">
    <reaction evidence="5">
        <text>glucuronate acceptor + UDP-alpha-D-glucuronate = acceptor beta-D-glucuronoside + UDP + H(+)</text>
        <dbReference type="Rhea" id="RHEA:21032"/>
        <dbReference type="ChEBI" id="CHEBI:15378"/>
        <dbReference type="ChEBI" id="CHEBI:58052"/>
        <dbReference type="ChEBI" id="CHEBI:58223"/>
        <dbReference type="ChEBI" id="CHEBI:132367"/>
        <dbReference type="ChEBI" id="CHEBI:132368"/>
        <dbReference type="EC" id="2.4.1.17"/>
    </reaction>
</comment>
<dbReference type="EnsemblMetazoa" id="XM_016983129">
    <property type="protein sequence ID" value="XP_016838618"/>
    <property type="gene ID" value="LOC100121977"/>
</dbReference>
<dbReference type="EnsemblMetazoa" id="XM_031924391">
    <property type="protein sequence ID" value="XP_031780251"/>
    <property type="gene ID" value="LOC100121977"/>
</dbReference>
<dbReference type="FunFam" id="3.40.50.2000:FF:000050">
    <property type="entry name" value="UDP-glucuronosyltransferase"/>
    <property type="match status" value="1"/>
</dbReference>
<keyword evidence="5" id="KW-0812">Transmembrane</keyword>
<comment type="similarity">
    <text evidence="1 4">Belongs to the UDP-glycosyltransferase family.</text>
</comment>
<dbReference type="InterPro" id="IPR035595">
    <property type="entry name" value="UDP_glycos_trans_CS"/>
</dbReference>
<dbReference type="EnsemblMetazoa" id="XM_032597277">
    <property type="protein sequence ID" value="XP_032453168"/>
    <property type="gene ID" value="LOC100121977"/>
</dbReference>
<evidence type="ECO:0000256" key="2">
    <source>
        <dbReference type="ARBA" id="ARBA00022676"/>
    </source>
</evidence>
<keyword evidence="7" id="KW-1185">Reference proteome</keyword>
<accession>A0A7M7H964</accession>
<dbReference type="AlphaFoldDB" id="A0A7M7H964"/>
<keyword evidence="2 4" id="KW-0328">Glycosyltransferase</keyword>
<dbReference type="RefSeq" id="XP_016838618.1">
    <property type="nucleotide sequence ID" value="XM_016983129.3"/>
</dbReference>
<dbReference type="EnsemblMetazoa" id="XM_008206742">
    <property type="protein sequence ID" value="XP_008204964"/>
    <property type="gene ID" value="LOC100121977"/>
</dbReference>
<dbReference type="RefSeq" id="XP_032453168.1">
    <property type="nucleotide sequence ID" value="XM_032597277.1"/>
</dbReference>
<feature type="transmembrane region" description="Helical" evidence="5">
    <location>
        <begin position="476"/>
        <end position="499"/>
    </location>
</feature>
<evidence type="ECO:0000256" key="1">
    <source>
        <dbReference type="ARBA" id="ARBA00009995"/>
    </source>
</evidence>
<feature type="chain" id="PRO_5034190174" description="UDP-glucuronosyltransferase" evidence="5">
    <location>
        <begin position="20"/>
        <end position="526"/>
    </location>
</feature>
<name>A0A7M7H964_NASVI</name>
<dbReference type="InterPro" id="IPR002213">
    <property type="entry name" value="UDP_glucos_trans"/>
</dbReference>
<dbReference type="InterPro" id="IPR050271">
    <property type="entry name" value="UDP-glycosyltransferase"/>
</dbReference>
<evidence type="ECO:0000256" key="4">
    <source>
        <dbReference type="RuleBase" id="RU003718"/>
    </source>
</evidence>
<keyword evidence="5" id="KW-0732">Signal</keyword>
<comment type="subcellular location">
    <subcellularLocation>
        <location evidence="5">Membrane</location>
        <topology evidence="5">Single-pass membrane protein</topology>
    </subcellularLocation>
</comment>
<dbReference type="RefSeq" id="XP_031780251.1">
    <property type="nucleotide sequence ID" value="XM_031924391.2"/>
</dbReference>
<dbReference type="FunCoup" id="A0A7M7H964">
    <property type="interactions" value="214"/>
</dbReference>
<dbReference type="InParanoid" id="A0A7M7H964"/>
<sequence>MNFFIWILALSLTVTGGGADGKLKILALMPYNGKSHFYFAQVLFEELAIRGHDVTVLSHFPRKTPLTNYRDISMTSEISKGVHGVSMEDMSARSLYSKMMVFFDRGLYQVCHEGLAHLNVQKLLKSNEHYDLLITEMFNTDCFLGFVYKFGAPHVSIRTSPLSTWAVDRTGNPDNPSYIPGTTAGHPSRMNLLQRLDNLVYNVFYKIVYRIYDVYCEQVAMRYFGKDMPHLDDIARNASLFLVNSHFVHQYSKPLVPTVKEVAGLHVRNPKPLPKDLENWISGAKQGLLYLNLGSMLAASSMAAEKRQAFLEAFRQLEGYRVLMKWDDEESGVESLPGNVKLIKWAPQNDVLHHPNVKLFISHAGMLGTIEALHAGVPMVAIPFFGDQMTNARLLEERGLGIVLEYRDITFETVNRTLHRVLQPKYAKTAKELSDAFRDRPMPPLDEAVYWIEYVARHKDTAAVRLMRTPALDLHLYQYFLLDVLALIFFALLTFFWCLRQLGRTIYKLIARKHDESSKKSKKKKN</sequence>
<organism evidence="6 7">
    <name type="scientific">Nasonia vitripennis</name>
    <name type="common">Parasitic wasp</name>
    <dbReference type="NCBI Taxonomy" id="7425"/>
    <lineage>
        <taxon>Eukaryota</taxon>
        <taxon>Metazoa</taxon>
        <taxon>Ecdysozoa</taxon>
        <taxon>Arthropoda</taxon>
        <taxon>Hexapoda</taxon>
        <taxon>Insecta</taxon>
        <taxon>Pterygota</taxon>
        <taxon>Neoptera</taxon>
        <taxon>Endopterygota</taxon>
        <taxon>Hymenoptera</taxon>
        <taxon>Apocrita</taxon>
        <taxon>Proctotrupomorpha</taxon>
        <taxon>Chalcidoidea</taxon>
        <taxon>Pteromalidae</taxon>
        <taxon>Pteromalinae</taxon>
        <taxon>Nasonia</taxon>
    </lineage>
</organism>
<protein>
    <recommendedName>
        <fullName evidence="5">UDP-glucuronosyltransferase</fullName>
        <ecNumber evidence="5">2.4.1.17</ecNumber>
    </recommendedName>
</protein>
<dbReference type="GO" id="GO:0015020">
    <property type="term" value="F:glucuronosyltransferase activity"/>
    <property type="evidence" value="ECO:0007669"/>
    <property type="project" value="UniProtKB-EC"/>
</dbReference>
<dbReference type="Proteomes" id="UP000002358">
    <property type="component" value="Chromosome 2"/>
</dbReference>
<dbReference type="Pfam" id="PF00201">
    <property type="entry name" value="UDPGT"/>
    <property type="match status" value="1"/>
</dbReference>